<name>A0A1D6L4P1_MAIZE</name>
<dbReference type="GO" id="GO:0005773">
    <property type="term" value="C:vacuole"/>
    <property type="evidence" value="ECO:0007669"/>
    <property type="project" value="UniProtKB-SubCell"/>
</dbReference>
<dbReference type="SMR" id="A0A1D6L4P1"/>
<keyword evidence="3" id="KW-0926">Vacuole</keyword>
<protein>
    <submittedName>
        <fullName evidence="6">Protein STRICTOSIDINE SYNTHASE-LIKE 3</fullName>
    </submittedName>
</protein>
<dbReference type="Pfam" id="PF20067">
    <property type="entry name" value="SSL_N"/>
    <property type="match status" value="1"/>
</dbReference>
<evidence type="ECO:0000256" key="1">
    <source>
        <dbReference type="ARBA" id="ARBA00004116"/>
    </source>
</evidence>
<proteinExistence type="inferred from homology"/>
<dbReference type="eggNOG" id="KOG1520">
    <property type="taxonomic scope" value="Eukaryota"/>
</dbReference>
<evidence type="ECO:0000313" key="6">
    <source>
        <dbReference type="EMBL" id="ONM09335.1"/>
    </source>
</evidence>
<comment type="subcellular location">
    <subcellularLocation>
        <location evidence="1">Vacuole</location>
    </subcellularLocation>
</comment>
<dbReference type="PANTHER" id="PTHR10426">
    <property type="entry name" value="STRICTOSIDINE SYNTHASE-RELATED"/>
    <property type="match status" value="1"/>
</dbReference>
<dbReference type="EMBL" id="CM007647">
    <property type="protein sequence ID" value="ONM09335.1"/>
    <property type="molecule type" value="Genomic_DNA"/>
</dbReference>
<dbReference type="OMA" id="FQRRKFM"/>
<feature type="domain" description="Strictosidine synthase conserved region" evidence="5">
    <location>
        <begin position="338"/>
        <end position="393"/>
    </location>
</feature>
<gene>
    <name evidence="6" type="ORF">ZEAMMB73_Zm00001d034032</name>
</gene>
<dbReference type="IntAct" id="A0A1D6L4P1">
    <property type="interactions" value="1"/>
</dbReference>
<dbReference type="FunCoup" id="A0A1D6L4P1">
    <property type="interactions" value="2133"/>
</dbReference>
<dbReference type="InterPro" id="IPR011042">
    <property type="entry name" value="6-blade_b-propeller_TolB-like"/>
</dbReference>
<reference evidence="6" key="1">
    <citation type="submission" date="2015-12" db="EMBL/GenBank/DDBJ databases">
        <title>Update maize B73 reference genome by single molecule sequencing technologies.</title>
        <authorList>
            <consortium name="Maize Genome Sequencing Project"/>
            <person name="Ware D."/>
        </authorList>
    </citation>
    <scope>NUCLEOTIDE SEQUENCE [LARGE SCALE GENOMIC DNA]</scope>
    <source>
        <tissue evidence="6">Seedling</tissue>
    </source>
</reference>
<dbReference type="Gene3D" id="2.120.10.30">
    <property type="entry name" value="TolB, C-terminal domain"/>
    <property type="match status" value="2"/>
</dbReference>
<dbReference type="PANTHER" id="PTHR10426:SF106">
    <property type="entry name" value="PROTEIN STRICTOSIDINE SYNTHASE-LIKE 3"/>
    <property type="match status" value="1"/>
</dbReference>
<evidence type="ECO:0000256" key="3">
    <source>
        <dbReference type="ARBA" id="ARBA00022554"/>
    </source>
</evidence>
<dbReference type="Pfam" id="PF03088">
    <property type="entry name" value="Str_synth"/>
    <property type="match status" value="1"/>
</dbReference>
<dbReference type="InParanoid" id="A0A1D6L4P1"/>
<comment type="similarity">
    <text evidence="2">Belongs to the strictosidine synthase family.</text>
</comment>
<dbReference type="SUPFAM" id="SSF63829">
    <property type="entry name" value="Calcium-dependent phosphotriesterase"/>
    <property type="match status" value="2"/>
</dbReference>
<evidence type="ECO:0000256" key="4">
    <source>
        <dbReference type="ARBA" id="ARBA00023180"/>
    </source>
</evidence>
<dbReference type="InterPro" id="IPR018119">
    <property type="entry name" value="Strictosidine_synth_cons-reg"/>
</dbReference>
<evidence type="ECO:0000259" key="5">
    <source>
        <dbReference type="Pfam" id="PF03088"/>
    </source>
</evidence>
<evidence type="ECO:0000256" key="2">
    <source>
        <dbReference type="ARBA" id="ARBA00009191"/>
    </source>
</evidence>
<sequence length="539" mass="59218">MASPGVVAAALLVAVLAAFCGTDPLRMGSMAGFPGFEAHFVDLPDPAEMPPHADERERLRGAEVRFRGDVQGPESVAFDPQGRGPYTGVADGRVVFWDGERWVPFATASPRWTQELCGGPKASPVEYLPNEHICGRPLGLRFDKKTGDLYIADAYFGLLKVGPEGGLATPLATEAEGVRLNFTNDLDLDDEGNVYFTDSSIHYQRRSRLRHSGRLRRPADAPTPNTTLAHALVRDQPAGASDGWHAEAANLARTRFQPSARGAAPCPGGDRQHRLRACDPLPATCPLAARAPSQDPHPPDVPYKRLALCRQDAAEALASPAALAKGRRPTRAVATSWNFMQLVFSGDPSGRLLKYNPQTKETTVLHRNLQFPNGVSMSKDGSFFVFCEGSRGRHSIFVFFGDRLSRYWLKGEKAGTVDLFAILPGFPDNVRTNEKGEFWVAIHCRRSLYARLMSRHVKLRKFLLSLPIPAKYHYLMQIGGRLHAVIIKYSPEGQVLDILEDTKGEVVRAVSEVEEKDGKLWIGSVLMPFIAVFDLAKAS</sequence>
<keyword evidence="4" id="KW-0325">Glycoprotein</keyword>
<dbReference type="STRING" id="4577.A0A1D6L4P1"/>
<dbReference type="AlphaFoldDB" id="A0A1D6L4P1"/>
<dbReference type="ExpressionAtlas" id="A0A1D6L4P1">
    <property type="expression patterns" value="baseline and differential"/>
</dbReference>
<accession>A0A1D6L4P1</accession>
<organism evidence="6">
    <name type="scientific">Zea mays</name>
    <name type="common">Maize</name>
    <dbReference type="NCBI Taxonomy" id="4577"/>
    <lineage>
        <taxon>Eukaryota</taxon>
        <taxon>Viridiplantae</taxon>
        <taxon>Streptophyta</taxon>
        <taxon>Embryophyta</taxon>
        <taxon>Tracheophyta</taxon>
        <taxon>Spermatophyta</taxon>
        <taxon>Magnoliopsida</taxon>
        <taxon>Liliopsida</taxon>
        <taxon>Poales</taxon>
        <taxon>Poaceae</taxon>
        <taxon>PACMAD clade</taxon>
        <taxon>Panicoideae</taxon>
        <taxon>Andropogonodae</taxon>
        <taxon>Andropogoneae</taxon>
        <taxon>Tripsacinae</taxon>
        <taxon>Zea</taxon>
    </lineage>
</organism>